<organism evidence="2 3">
    <name type="scientific">Paracoccus marinaquae</name>
    <dbReference type="NCBI Taxonomy" id="2841926"/>
    <lineage>
        <taxon>Bacteria</taxon>
        <taxon>Pseudomonadati</taxon>
        <taxon>Pseudomonadota</taxon>
        <taxon>Alphaproteobacteria</taxon>
        <taxon>Rhodobacterales</taxon>
        <taxon>Paracoccaceae</taxon>
        <taxon>Paracoccus</taxon>
    </lineage>
</organism>
<reference evidence="2" key="1">
    <citation type="submission" date="2021-06" db="EMBL/GenBank/DDBJ databases">
        <title>Paracoccus bacterium XHP0099 sp. nov., isolated from the surface waters of the Yellow Sea.</title>
        <authorList>
            <person name="Xue H."/>
            <person name="Zhang D."/>
        </authorList>
    </citation>
    <scope>NUCLEOTIDE SEQUENCE</scope>
    <source>
        <strain evidence="2">XHP0099</strain>
    </source>
</reference>
<dbReference type="EMBL" id="JAHKNG010000005">
    <property type="protein sequence ID" value="MBU3029446.1"/>
    <property type="molecule type" value="Genomic_DNA"/>
</dbReference>
<dbReference type="PROSITE" id="PS00189">
    <property type="entry name" value="LIPOYL"/>
    <property type="match status" value="1"/>
</dbReference>
<keyword evidence="3" id="KW-1185">Reference proteome</keyword>
<dbReference type="Pfam" id="PF01597">
    <property type="entry name" value="GCV_H"/>
    <property type="match status" value="1"/>
</dbReference>
<dbReference type="CDD" id="cd06848">
    <property type="entry name" value="GCS_H"/>
    <property type="match status" value="1"/>
</dbReference>
<evidence type="ECO:0000313" key="2">
    <source>
        <dbReference type="EMBL" id="MBU3029446.1"/>
    </source>
</evidence>
<accession>A0ABS6AFS5</accession>
<protein>
    <submittedName>
        <fullName evidence="2">Glycine cleavage system protein H</fullName>
    </submittedName>
</protein>
<comment type="cofactor">
    <cofactor evidence="1">
        <name>(R)-lipoate</name>
        <dbReference type="ChEBI" id="CHEBI:83088"/>
    </cofactor>
</comment>
<dbReference type="InterPro" id="IPR033753">
    <property type="entry name" value="GCV_H/Fam206"/>
</dbReference>
<name>A0ABS6AFS5_9RHOB</name>
<dbReference type="RefSeq" id="WP_216032139.1">
    <property type="nucleotide sequence ID" value="NZ_JAHKNG010000005.1"/>
</dbReference>
<evidence type="ECO:0000313" key="3">
    <source>
        <dbReference type="Proteomes" id="UP001166191"/>
    </source>
</evidence>
<sequence>MAIVRGCAFPDGLWYDLPHHVWYRDEGDAGLRAGITPVGVCLAREVLIFTPRRIGFAFSAGRALATIESAKWVGTVKAGFDGTICGLNEALQPRAAAVNDDCYGAGWMFLLQPARADWAADLVPGARIGAAYEAWMESMGFDGCG</sequence>
<proteinExistence type="predicted"/>
<dbReference type="InterPro" id="IPR003016">
    <property type="entry name" value="2-oxoA_DH_lipoyl-BS"/>
</dbReference>
<evidence type="ECO:0000256" key="1">
    <source>
        <dbReference type="ARBA" id="ARBA00001938"/>
    </source>
</evidence>
<gene>
    <name evidence="2" type="ORF">KNW02_04830</name>
</gene>
<comment type="caution">
    <text evidence="2">The sequence shown here is derived from an EMBL/GenBank/DDBJ whole genome shotgun (WGS) entry which is preliminary data.</text>
</comment>
<dbReference type="Proteomes" id="UP001166191">
    <property type="component" value="Unassembled WGS sequence"/>
</dbReference>